<accession>A0A4Y9JET5</accession>
<dbReference type="GO" id="GO:0000287">
    <property type="term" value="F:magnesium ion binding"/>
    <property type="evidence" value="ECO:0007669"/>
    <property type="project" value="TreeGrafter"/>
</dbReference>
<dbReference type="Gene3D" id="3.40.50.1000">
    <property type="entry name" value="HAD superfamily/HAD-like"/>
    <property type="match status" value="1"/>
</dbReference>
<dbReference type="PANTHER" id="PTHR10000">
    <property type="entry name" value="PHOSPHOSERINE PHOSPHATASE"/>
    <property type="match status" value="1"/>
</dbReference>
<dbReference type="STRING" id="1432788.BU202_05415"/>
<dbReference type="Pfam" id="PF08282">
    <property type="entry name" value="Hydrolase_3"/>
    <property type="match status" value="1"/>
</dbReference>
<protein>
    <submittedName>
        <fullName evidence="1">Cof-type HAD-IIB family hydrolase</fullName>
    </submittedName>
</protein>
<evidence type="ECO:0000313" key="1">
    <source>
        <dbReference type="EMBL" id="TFU98474.1"/>
    </source>
</evidence>
<dbReference type="GO" id="GO:0016791">
    <property type="term" value="F:phosphatase activity"/>
    <property type="evidence" value="ECO:0007669"/>
    <property type="project" value="TreeGrafter"/>
</dbReference>
<dbReference type="InterPro" id="IPR023214">
    <property type="entry name" value="HAD_sf"/>
</dbReference>
<dbReference type="InterPro" id="IPR000150">
    <property type="entry name" value="Cof"/>
</dbReference>
<dbReference type="SUPFAM" id="SSF56784">
    <property type="entry name" value="HAD-like"/>
    <property type="match status" value="1"/>
</dbReference>
<dbReference type="NCBIfam" id="TIGR00099">
    <property type="entry name" value="Cof-subfamily"/>
    <property type="match status" value="1"/>
</dbReference>
<proteinExistence type="predicted"/>
<dbReference type="Gene3D" id="3.30.1240.10">
    <property type="match status" value="1"/>
</dbReference>
<comment type="caution">
    <text evidence="1">The sequence shown here is derived from an EMBL/GenBank/DDBJ whole genome shotgun (WGS) entry which is preliminary data.</text>
</comment>
<dbReference type="Proteomes" id="UP000297253">
    <property type="component" value="Unassembled WGS sequence"/>
</dbReference>
<gene>
    <name evidence="1" type="ORF">E4T82_03775</name>
</gene>
<keyword evidence="1" id="KW-0378">Hydrolase</keyword>
<dbReference type="SFLD" id="SFLDS00003">
    <property type="entry name" value="Haloacid_Dehalogenase"/>
    <property type="match status" value="1"/>
</dbReference>
<dbReference type="SFLD" id="SFLDG01140">
    <property type="entry name" value="C2.B:_Phosphomannomutase_and_P"/>
    <property type="match status" value="1"/>
</dbReference>
<dbReference type="GO" id="GO:0005829">
    <property type="term" value="C:cytosol"/>
    <property type="evidence" value="ECO:0007669"/>
    <property type="project" value="TreeGrafter"/>
</dbReference>
<evidence type="ECO:0000313" key="2">
    <source>
        <dbReference type="Proteomes" id="UP000297253"/>
    </source>
</evidence>
<dbReference type="InterPro" id="IPR036412">
    <property type="entry name" value="HAD-like_sf"/>
</dbReference>
<dbReference type="EMBL" id="SPPD01000003">
    <property type="protein sequence ID" value="TFU98474.1"/>
    <property type="molecule type" value="Genomic_DNA"/>
</dbReference>
<dbReference type="PANTHER" id="PTHR10000:SF25">
    <property type="entry name" value="PHOSPHATASE YKRA-RELATED"/>
    <property type="match status" value="1"/>
</dbReference>
<organism evidence="1 2">
    <name type="scientific">Streptococcus cuniculi</name>
    <dbReference type="NCBI Taxonomy" id="1432788"/>
    <lineage>
        <taxon>Bacteria</taxon>
        <taxon>Bacillati</taxon>
        <taxon>Bacillota</taxon>
        <taxon>Bacilli</taxon>
        <taxon>Lactobacillales</taxon>
        <taxon>Streptococcaceae</taxon>
        <taxon>Streptococcus</taxon>
    </lineage>
</organism>
<reference evidence="1 2" key="1">
    <citation type="submission" date="2019-03" db="EMBL/GenBank/DDBJ databases">
        <title>Diversity of the mouse oral microbiome.</title>
        <authorList>
            <person name="Joseph S."/>
            <person name="Aduse-Opoku J."/>
            <person name="Curtis M."/>
            <person name="Wade W."/>
            <person name="Hashim A."/>
        </authorList>
    </citation>
    <scope>NUCLEOTIDE SEQUENCE [LARGE SCALE GENOMIC DNA]</scope>
    <source>
        <strain evidence="1 2">WM131</strain>
    </source>
</reference>
<sequence>MKKILFLDVDGTLVDYENRIPASAITAIRQARAKGHLVYLCTGRSRAEIQPELWEIGLDGLIGGNGAYLEHQGQVLLHQSLSAADSHAIVDWLEERGLEFYLESNNGLFASRGFLEKVKPVLQTYMLRKGHLVQDMEQFDVTEVVHGLVFDADLYRDDVNKISFILNRYQDHLDSKIAFPHLKAGTWGGRGETALFGDLGVSNITKDYAIDVLLQHLNLSREATIAFGDAKVDIPMLEYCGLGVAMGNGGPEILAMADLVTDDVNHDGLYKAFDKLACYNCLVDYLTVAVVGCAYLTDRYGRNIPVERCFLPCPYQVVGNIMLS</sequence>
<name>A0A4Y9JET5_9STRE</name>
<dbReference type="AlphaFoldDB" id="A0A4Y9JET5"/>
<dbReference type="OrthoDB" id="9810101at2"/>